<evidence type="ECO:0000256" key="1">
    <source>
        <dbReference type="SAM" id="Phobius"/>
    </source>
</evidence>
<keyword evidence="1" id="KW-1133">Transmembrane helix</keyword>
<keyword evidence="1" id="KW-0812">Transmembrane</keyword>
<gene>
    <name evidence="2" type="ordered locus">TPASS_0465</name>
</gene>
<accession>A0A0H3BJ92</accession>
<evidence type="ECO:0000313" key="2">
    <source>
        <dbReference type="EMBL" id="ACD70890.1"/>
    </source>
</evidence>
<name>A0A0H3BJ92_TREPS</name>
<dbReference type="EMBL" id="CP000805">
    <property type="protein sequence ID" value="ACD70890.1"/>
    <property type="molecule type" value="Genomic_DNA"/>
</dbReference>
<protein>
    <submittedName>
        <fullName evidence="2">Uncharacterized protein</fullName>
    </submittedName>
</protein>
<keyword evidence="1" id="KW-0472">Membrane</keyword>
<feature type="transmembrane region" description="Helical" evidence="1">
    <location>
        <begin position="32"/>
        <end position="55"/>
    </location>
</feature>
<dbReference type="GeneID" id="93876234"/>
<dbReference type="Proteomes" id="UP000001202">
    <property type="component" value="Chromosome"/>
</dbReference>
<sequence length="290" mass="32670">MSQVLTVLHALSSPPWICLLSFNRMVLARQCAFVLVSCVVPCVAGAVLSSCMPFYARTEGLTLKRVYFEKAGKTDATLALHVTLEYPAPPEEYFYLEVEELRTGMRWVFGEKDTRVYIATDELHPGRRMLRVGGMQYPWGDFPAGTYVVYVRDSTGTYAQQRVTLGAGYPAHEPFPFSFSVDAQRWTLSAPAQPALVGPFTAHTHTSLVLLTRDYRTVAQHPLSLTSLPNARLSSPRVHTFEASMDALKTTHQDAYYLQCVVEDFQRSWRFISQPHRLYPEDALSEQAPP</sequence>
<evidence type="ECO:0000313" key="3">
    <source>
        <dbReference type="Proteomes" id="UP000001202"/>
    </source>
</evidence>
<reference evidence="2 3" key="1">
    <citation type="journal article" date="2008" name="BMC Microbiol.">
        <title>Complete genome sequence of Treponema pallidum ssp. pallidum strain SS14 determined with oligonucleotide arrays.</title>
        <authorList>
            <person name="Matejkova P."/>
            <person name="Strouhal M."/>
            <person name="Smajs D."/>
            <person name="Norris S.J."/>
            <person name="Palzkill T."/>
            <person name="Petrosino J.F."/>
            <person name="Sodergren E."/>
            <person name="Norton J.E."/>
            <person name="Singh J."/>
            <person name="Richmond T.A."/>
            <person name="Molla M.N."/>
            <person name="Albert T.J."/>
            <person name="Weinstock G.M."/>
        </authorList>
    </citation>
    <scope>NUCLEOTIDE SEQUENCE [LARGE SCALE GENOMIC DNA]</scope>
    <source>
        <strain evidence="2 3">SS14</strain>
    </source>
</reference>
<dbReference type="AlphaFoldDB" id="A0A0H3BJ92"/>
<dbReference type="KEGG" id="tpp:TPASS_0465"/>
<dbReference type="PATRIC" id="fig|455434.6.peg.466"/>
<organism evidence="2 3">
    <name type="scientific">Treponema pallidum subsp. pallidum (strain SS14)</name>
    <dbReference type="NCBI Taxonomy" id="455434"/>
    <lineage>
        <taxon>Bacteria</taxon>
        <taxon>Pseudomonadati</taxon>
        <taxon>Spirochaetota</taxon>
        <taxon>Spirochaetia</taxon>
        <taxon>Spirochaetales</taxon>
        <taxon>Treponemataceae</taxon>
        <taxon>Treponema</taxon>
    </lineage>
</organism>
<proteinExistence type="predicted"/>
<dbReference type="RefSeq" id="WP_010881914.1">
    <property type="nucleotide sequence ID" value="NC_010741.1"/>
</dbReference>